<dbReference type="SMART" id="SM00929">
    <property type="entry name" value="NADH-G_4Fe-4S_3"/>
    <property type="match status" value="1"/>
</dbReference>
<organism evidence="14 15">
    <name type="scientific">Candidatus Glomeribacter gigasporarum BEG34</name>
    <dbReference type="NCBI Taxonomy" id="1070319"/>
    <lineage>
        <taxon>Bacteria</taxon>
        <taxon>Pseudomonadati</taxon>
        <taxon>Pseudomonadota</taxon>
        <taxon>Betaproteobacteria</taxon>
        <taxon>Burkholderiales</taxon>
        <taxon>Burkholderiaceae</taxon>
        <taxon>Candidatus Glomeribacter</taxon>
    </lineage>
</organism>
<dbReference type="GO" id="GO:0051537">
    <property type="term" value="F:2 iron, 2 sulfur cluster binding"/>
    <property type="evidence" value="ECO:0007669"/>
    <property type="project" value="UniProtKB-UniRule"/>
</dbReference>
<feature type="domain" description="4Fe-4S Mo/W bis-MGD-type" evidence="12">
    <location>
        <begin position="216"/>
        <end position="272"/>
    </location>
</feature>
<evidence type="ECO:0000259" key="11">
    <source>
        <dbReference type="PROSITE" id="PS51085"/>
    </source>
</evidence>
<proteinExistence type="inferred from homology"/>
<dbReference type="Pfam" id="PF13510">
    <property type="entry name" value="Fer2_4"/>
    <property type="match status" value="1"/>
</dbReference>
<evidence type="ECO:0000256" key="6">
    <source>
        <dbReference type="ARBA" id="ARBA00023004"/>
    </source>
</evidence>
<evidence type="ECO:0000259" key="12">
    <source>
        <dbReference type="PROSITE" id="PS51669"/>
    </source>
</evidence>
<keyword evidence="8 10" id="KW-0520">NAD</keyword>
<dbReference type="Gene3D" id="3.40.50.740">
    <property type="match status" value="2"/>
</dbReference>
<dbReference type="InterPro" id="IPR019574">
    <property type="entry name" value="NADH_UbQ_OxRdtase_Gsu_4Fe4S-bd"/>
</dbReference>
<dbReference type="Gene3D" id="3.10.20.740">
    <property type="match status" value="1"/>
</dbReference>
<dbReference type="eggNOG" id="COG1034">
    <property type="taxonomic scope" value="Bacteria"/>
</dbReference>
<dbReference type="PROSITE" id="PS51839">
    <property type="entry name" value="4FE4S_HC3"/>
    <property type="match status" value="1"/>
</dbReference>
<dbReference type="AlphaFoldDB" id="G2J8N8"/>
<comment type="catalytic activity">
    <reaction evidence="9 10">
        <text>a quinone + NADH + 5 H(+)(in) = a quinol + NAD(+) + 4 H(+)(out)</text>
        <dbReference type="Rhea" id="RHEA:57888"/>
        <dbReference type="ChEBI" id="CHEBI:15378"/>
        <dbReference type="ChEBI" id="CHEBI:24646"/>
        <dbReference type="ChEBI" id="CHEBI:57540"/>
        <dbReference type="ChEBI" id="CHEBI:57945"/>
        <dbReference type="ChEBI" id="CHEBI:132124"/>
    </reaction>
</comment>
<evidence type="ECO:0000313" key="14">
    <source>
        <dbReference type="EMBL" id="CCD29135.1"/>
    </source>
</evidence>
<dbReference type="PROSITE" id="PS51085">
    <property type="entry name" value="2FE2S_FER_2"/>
    <property type="match status" value="1"/>
</dbReference>
<dbReference type="InterPro" id="IPR006963">
    <property type="entry name" value="Mopterin_OxRdtase_4Fe-4S_dom"/>
</dbReference>
<dbReference type="PANTHER" id="PTHR43105:SF13">
    <property type="entry name" value="NADH-UBIQUINONE OXIDOREDUCTASE 75 KDA SUBUNIT, MITOCHONDRIAL"/>
    <property type="match status" value="1"/>
</dbReference>
<feature type="domain" description="2Fe-2S ferredoxin-type" evidence="11">
    <location>
        <begin position="1"/>
        <end position="78"/>
    </location>
</feature>
<dbReference type="SUPFAM" id="SSF54292">
    <property type="entry name" value="2Fe-2S ferredoxin-like"/>
    <property type="match status" value="1"/>
</dbReference>
<dbReference type="SUPFAM" id="SSF53706">
    <property type="entry name" value="Formate dehydrogenase/DMSO reductase, domains 1-3"/>
    <property type="match status" value="1"/>
</dbReference>
<dbReference type="FunFam" id="3.30.70.20:FF:000002">
    <property type="entry name" value="NADH-ubiquinone oxidoreductase 75 kDa subunit"/>
    <property type="match status" value="1"/>
</dbReference>
<keyword evidence="7 10" id="KW-0411">Iron-sulfur</keyword>
<dbReference type="Gene3D" id="3.30.70.20">
    <property type="match status" value="1"/>
</dbReference>
<dbReference type="CDD" id="cd02772">
    <property type="entry name" value="MopB_NDH-1_NuoG2"/>
    <property type="match status" value="1"/>
</dbReference>
<dbReference type="GO" id="GO:0016651">
    <property type="term" value="F:oxidoreductase activity, acting on NAD(P)H"/>
    <property type="evidence" value="ECO:0007669"/>
    <property type="project" value="InterPro"/>
</dbReference>
<sequence length="787" mass="84487">MVELEIDGRKIEVPAGSMVIQAAHQLNRYIPHFCYHKKLSVAANCRMCLVEVEKMPKAVPACATPVAAGMVVRTKSEKAVAAQQAVMEFLLINHPLDCPICDQGGECQLQDLAVGYGKSHSRYTEAKRVVFHKNAGPLIAMEEMTRCIHCTRCVRFGKEIAGVMELGMLGRGEHAEITAFVGQTVDSELSGNMIDLCPVGALTSKPFRYTARGWELTRYRSISPHDSVGANLIIQVKNQRVMRVLPFENEAVNECWISDKDRFSYEALNSDARLARPMVKHNGAWRETDWETALSAAVEGLQRVRSESGADSIAALASPHSTLEELYLLKQLMRGIGSPHIDFRLRQSDVRAALEGAPWLGMPITALSNITGALIIGSCLNRDHPLFAARLRQAAKNGAPVHLLNAIDDDARIASAHRLVAAPSCWLNELAGIVVAVAQIKGIAAPATFASVLPSEAAYAVAKTLAGNGGDEEIRAIFLGNLAVAHPDFSALHAAAHWIAKQSGATLGFLTEAANTVGAYIAGALPDVGGLSAAELFEQPRRAVVLLNVEVEYDAANPAAAQAALKQAEFVVSVSMFKQGVETADVLLPLAPFTETAGTFINAQGLIQSFNGVVRPFGEARPGWKILRALGNGLGLANFEYNSAEEVRAATLDNMDIAARLSNACHLPPALPERAADDSQNGEKNPVFERLSDIPIYSADPLVRRAPSLQATRAAKAARRVSLPSALFERLGLKDGDSVRIHQGACSATMFAERDARLPDNVVRIPAAAPASAQLGGLFGKIRVEKA</sequence>
<keyword evidence="15" id="KW-1185">Reference proteome</keyword>
<dbReference type="InterPro" id="IPR010228">
    <property type="entry name" value="NADH_UbQ_OxRdtase_Gsu"/>
</dbReference>
<dbReference type="PANTHER" id="PTHR43105">
    <property type="entry name" value="RESPIRATORY NITRATE REDUCTASE"/>
    <property type="match status" value="1"/>
</dbReference>
<dbReference type="InterPro" id="IPR054351">
    <property type="entry name" value="NADH_UbQ_OxRdtase_ferredoxin"/>
</dbReference>
<dbReference type="NCBIfam" id="TIGR01973">
    <property type="entry name" value="NuoG"/>
    <property type="match status" value="1"/>
</dbReference>
<evidence type="ECO:0000259" key="13">
    <source>
        <dbReference type="PROSITE" id="PS51839"/>
    </source>
</evidence>
<dbReference type="GO" id="GO:0016020">
    <property type="term" value="C:membrane"/>
    <property type="evidence" value="ECO:0007669"/>
    <property type="project" value="InterPro"/>
</dbReference>
<gene>
    <name evidence="14" type="primary">nuoG</name>
    <name evidence="14" type="ORF">CAGGBEG34_200140</name>
</gene>
<dbReference type="InterPro" id="IPR050123">
    <property type="entry name" value="Prok_molybdopt-oxidoreductase"/>
</dbReference>
<dbReference type="Pfam" id="PF00384">
    <property type="entry name" value="Molybdopterin"/>
    <property type="match status" value="1"/>
</dbReference>
<evidence type="ECO:0000256" key="3">
    <source>
        <dbReference type="ARBA" id="ARBA00022485"/>
    </source>
</evidence>
<evidence type="ECO:0000256" key="9">
    <source>
        <dbReference type="ARBA" id="ARBA00047712"/>
    </source>
</evidence>
<dbReference type="InterPro" id="IPR001041">
    <property type="entry name" value="2Fe-2S_ferredoxin-type"/>
</dbReference>
<dbReference type="STRING" id="1070319.CAGGBEG34_200140"/>
<dbReference type="PROSITE" id="PS00643">
    <property type="entry name" value="COMPLEX1_75K_3"/>
    <property type="match status" value="1"/>
</dbReference>
<comment type="caution">
    <text evidence="14">The sequence shown here is derived from an EMBL/GenBank/DDBJ whole genome shotgun (WGS) entry which is preliminary data.</text>
</comment>
<evidence type="ECO:0000256" key="5">
    <source>
        <dbReference type="ARBA" id="ARBA00022967"/>
    </source>
</evidence>
<keyword evidence="10" id="KW-0874">Quinone</keyword>
<dbReference type="GO" id="GO:0008137">
    <property type="term" value="F:NADH dehydrogenase (ubiquinone) activity"/>
    <property type="evidence" value="ECO:0007669"/>
    <property type="project" value="UniProtKB-UniRule"/>
</dbReference>
<protein>
    <recommendedName>
        <fullName evidence="10">NADH-quinone oxidoreductase</fullName>
        <ecNumber evidence="10">7.1.1.-</ecNumber>
    </recommendedName>
</protein>
<accession>G2J8N8</accession>
<dbReference type="CDD" id="cd00207">
    <property type="entry name" value="fer2"/>
    <property type="match status" value="1"/>
</dbReference>
<comment type="similarity">
    <text evidence="2 10">Belongs to the complex I 75 kDa subunit family.</text>
</comment>
<evidence type="ECO:0000256" key="2">
    <source>
        <dbReference type="ARBA" id="ARBA00005404"/>
    </source>
</evidence>
<evidence type="ECO:0000256" key="1">
    <source>
        <dbReference type="ARBA" id="ARBA00001966"/>
    </source>
</evidence>
<dbReference type="Pfam" id="PF22151">
    <property type="entry name" value="Fer4_NDSU1"/>
    <property type="match status" value="1"/>
</dbReference>
<dbReference type="InterPro" id="IPR006656">
    <property type="entry name" value="Mopterin_OxRdtase"/>
</dbReference>
<dbReference type="Gene3D" id="3.40.228.10">
    <property type="entry name" value="Dimethylsulfoxide Reductase, domain 2"/>
    <property type="match status" value="1"/>
</dbReference>
<dbReference type="GO" id="GO:0042773">
    <property type="term" value="P:ATP synthesis coupled electron transport"/>
    <property type="evidence" value="ECO:0007669"/>
    <property type="project" value="InterPro"/>
</dbReference>
<feature type="domain" description="4Fe-4S His(Cys)3-ligated-type" evidence="13">
    <location>
        <begin position="78"/>
        <end position="117"/>
    </location>
</feature>
<keyword evidence="4 10" id="KW-0479">Metal-binding</keyword>
<keyword evidence="3 10" id="KW-0004">4Fe-4S</keyword>
<dbReference type="OrthoDB" id="9810782at2"/>
<name>G2J8N8_9BURK</name>
<comment type="cofactor">
    <cofactor evidence="1 10">
        <name>[4Fe-4S] cluster</name>
        <dbReference type="ChEBI" id="CHEBI:49883"/>
    </cofactor>
</comment>
<dbReference type="GO" id="GO:0051539">
    <property type="term" value="F:4 iron, 4 sulfur cluster binding"/>
    <property type="evidence" value="ECO:0007669"/>
    <property type="project" value="UniProtKB-KW"/>
</dbReference>
<keyword evidence="14" id="KW-0560">Oxidoreductase</keyword>
<dbReference type="Pfam" id="PF10588">
    <property type="entry name" value="NADH-G_4Fe-4S_3"/>
    <property type="match status" value="1"/>
</dbReference>
<dbReference type="EMBL" id="CAFB01000037">
    <property type="protein sequence ID" value="CCD29135.1"/>
    <property type="molecule type" value="Genomic_DNA"/>
</dbReference>
<dbReference type="InterPro" id="IPR000283">
    <property type="entry name" value="NADH_UbQ_OxRdtase_75kDa_su_CS"/>
</dbReference>
<comment type="function">
    <text evidence="10">NDH-1 shuttles electrons from NADH, via FMN and iron-sulfur (Fe-S) centers, to quinones in the respiratory chain. Couples the redox reaction to proton translocation (for every two electrons transferred, four hydrogen ions are translocated across the cytoplasmic membrane), and thus conserves the redox energy in a proton gradient.</text>
</comment>
<dbReference type="PROSITE" id="PS00641">
    <property type="entry name" value="COMPLEX1_75K_1"/>
    <property type="match status" value="1"/>
</dbReference>
<evidence type="ECO:0000256" key="10">
    <source>
        <dbReference type="RuleBase" id="RU003525"/>
    </source>
</evidence>
<dbReference type="FunFam" id="3.10.20.740:FF:000001">
    <property type="entry name" value="NADH-quinone oxidoreductase subunit G"/>
    <property type="match status" value="1"/>
</dbReference>
<keyword evidence="6 10" id="KW-0408">Iron</keyword>
<keyword evidence="5 10" id="KW-1278">Translocase</keyword>
<evidence type="ECO:0000256" key="7">
    <source>
        <dbReference type="ARBA" id="ARBA00023014"/>
    </source>
</evidence>
<evidence type="ECO:0000313" key="15">
    <source>
        <dbReference type="Proteomes" id="UP000054051"/>
    </source>
</evidence>
<dbReference type="PROSITE" id="PS51669">
    <property type="entry name" value="4FE4S_MOW_BIS_MGD"/>
    <property type="match status" value="1"/>
</dbReference>
<dbReference type="EC" id="7.1.1.-" evidence="10"/>
<reference evidence="14 15" key="1">
    <citation type="submission" date="2011-08" db="EMBL/GenBank/DDBJ databases">
        <title>The genome of the obligate endobacterium of an arbuscular mycorrhizal fungus reveals an interphylum network of nutritional interactions.</title>
        <authorList>
            <person name="Ghignone S."/>
            <person name="Salvioli A."/>
            <person name="Anca I."/>
            <person name="Lumini E."/>
            <person name="Ortu G."/>
            <person name="Petiti L."/>
            <person name="Cruveiller S."/>
            <person name="Bianciotto V."/>
            <person name="Piffanelli P."/>
            <person name="Lanfranco L."/>
            <person name="Bonfante P."/>
        </authorList>
    </citation>
    <scope>NUCLEOTIDE SEQUENCE [LARGE SCALE GENOMIC DNA]</scope>
    <source>
        <strain evidence="14 15">BEG34</strain>
    </source>
</reference>
<evidence type="ECO:0000256" key="4">
    <source>
        <dbReference type="ARBA" id="ARBA00022723"/>
    </source>
</evidence>
<dbReference type="GO" id="GO:0046872">
    <property type="term" value="F:metal ion binding"/>
    <property type="evidence" value="ECO:0007669"/>
    <property type="project" value="UniProtKB-UniRule"/>
</dbReference>
<dbReference type="SUPFAM" id="SSF54862">
    <property type="entry name" value="4Fe-4S ferredoxins"/>
    <property type="match status" value="1"/>
</dbReference>
<dbReference type="GO" id="GO:0048038">
    <property type="term" value="F:quinone binding"/>
    <property type="evidence" value="ECO:0007669"/>
    <property type="project" value="UniProtKB-UniRule"/>
</dbReference>
<comment type="cofactor">
    <cofactor evidence="10">
        <name>[2Fe-2S] cluster</name>
        <dbReference type="ChEBI" id="CHEBI:190135"/>
    </cofactor>
    <text evidence="10">Binds 1 [2Fe-2S] cluster per subunit.</text>
</comment>
<dbReference type="Pfam" id="PF22117">
    <property type="entry name" value="Fer4_Nqo3"/>
    <property type="match status" value="1"/>
</dbReference>
<evidence type="ECO:0000256" key="8">
    <source>
        <dbReference type="ARBA" id="ARBA00023027"/>
    </source>
</evidence>
<keyword evidence="10" id="KW-0001">2Fe-2S</keyword>
<dbReference type="PROSITE" id="PS00642">
    <property type="entry name" value="COMPLEX1_75K_2"/>
    <property type="match status" value="1"/>
</dbReference>
<dbReference type="Proteomes" id="UP000054051">
    <property type="component" value="Unassembled WGS sequence"/>
</dbReference>
<dbReference type="InterPro" id="IPR036010">
    <property type="entry name" value="2Fe-2S_ferredoxin-like_sf"/>
</dbReference>
<dbReference type="RefSeq" id="WP_006682372.1">
    <property type="nucleotide sequence ID" value="NZ_CAFB01000037.1"/>
</dbReference>